<dbReference type="GO" id="GO:0002128">
    <property type="term" value="P:tRNA nucleoside ribose methylation"/>
    <property type="evidence" value="ECO:0007669"/>
    <property type="project" value="TreeGrafter"/>
</dbReference>
<evidence type="ECO:0000256" key="4">
    <source>
        <dbReference type="ARBA" id="ARBA00022691"/>
    </source>
</evidence>
<evidence type="ECO:0000313" key="9">
    <source>
        <dbReference type="Proteomes" id="UP000291116"/>
    </source>
</evidence>
<sequence length="419" mass="45328">MHPKTMASSERSLCCDESENSSNKSSSVVPLPSSSGTEVLWRQHPRQARMRIGRKNISLASDAFVSALISFLLLYLSCCCSGFGPVASSTSPSTREHHILKMTPDIATTTLAAAATDGTDPEEHCAESNNKNHSDEDNGFATACCQGEATGTAYTHIETRFVLLETRHPGNVGASARSMKTMGFNDGLVLIRPGDDRVLGRKKCKEAASGAGNVLEGAILVLNDENENDGNGGNNNNNATSLVDKAMELAFAAREEQPNDNDQHEIPTKVDSERDYPLTTTTTIVCGTGMPVDMGRERVAQRYVEPRIFFDELLRRKEPLRRTTATTASSSSANHANTTMETTKSVAPATNECERHVLRIAFLFGNEKHGMTPQDTEKCDVMLGIPTNPDFGSLNLATAVQIIAYDWRQALGGFPSPAD</sequence>
<evidence type="ECO:0000256" key="1">
    <source>
        <dbReference type="ARBA" id="ARBA00007228"/>
    </source>
</evidence>
<dbReference type="Proteomes" id="UP000291116">
    <property type="component" value="Unassembled WGS sequence"/>
</dbReference>
<keyword evidence="3" id="KW-0808">Transferase</keyword>
<feature type="region of interest" description="Disordered" evidence="5">
    <location>
        <begin position="115"/>
        <end position="134"/>
    </location>
</feature>
<dbReference type="InterPro" id="IPR029028">
    <property type="entry name" value="Alpha/beta_knot_MTases"/>
</dbReference>
<reference evidence="8 9" key="1">
    <citation type="submission" date="2019-01" db="EMBL/GenBank/DDBJ databases">
        <authorList>
            <person name="Ferrante I. M."/>
        </authorList>
    </citation>
    <scope>NUCLEOTIDE SEQUENCE [LARGE SCALE GENOMIC DNA]</scope>
    <source>
        <strain evidence="8 9">B856</strain>
    </source>
</reference>
<keyword evidence="4" id="KW-0949">S-adenosyl-L-methionine</keyword>
<dbReference type="AlphaFoldDB" id="A0A448ZEN6"/>
<organism evidence="8 9">
    <name type="scientific">Pseudo-nitzschia multistriata</name>
    <dbReference type="NCBI Taxonomy" id="183589"/>
    <lineage>
        <taxon>Eukaryota</taxon>
        <taxon>Sar</taxon>
        <taxon>Stramenopiles</taxon>
        <taxon>Ochrophyta</taxon>
        <taxon>Bacillariophyta</taxon>
        <taxon>Bacillariophyceae</taxon>
        <taxon>Bacillariophycidae</taxon>
        <taxon>Bacillariales</taxon>
        <taxon>Bacillariaceae</taxon>
        <taxon>Pseudo-nitzschia</taxon>
    </lineage>
</organism>
<dbReference type="Gene3D" id="3.40.1280.10">
    <property type="match status" value="2"/>
</dbReference>
<proteinExistence type="inferred from homology"/>
<feature type="compositionally biased region" description="Low complexity" evidence="5">
    <location>
        <begin position="20"/>
        <end position="35"/>
    </location>
</feature>
<dbReference type="EMBL" id="CAACVS010000283">
    <property type="protein sequence ID" value="VEU40480.1"/>
    <property type="molecule type" value="Genomic_DNA"/>
</dbReference>
<dbReference type="GO" id="GO:0008173">
    <property type="term" value="F:RNA methyltransferase activity"/>
    <property type="evidence" value="ECO:0007669"/>
    <property type="project" value="InterPro"/>
</dbReference>
<dbReference type="OrthoDB" id="241340at2759"/>
<feature type="domain" description="tRNA/rRNA methyltransferase SpoU type" evidence="7">
    <location>
        <begin position="346"/>
        <end position="405"/>
    </location>
</feature>
<keyword evidence="6" id="KW-1133">Transmembrane helix</keyword>
<evidence type="ECO:0000256" key="3">
    <source>
        <dbReference type="ARBA" id="ARBA00022679"/>
    </source>
</evidence>
<dbReference type="Pfam" id="PF00588">
    <property type="entry name" value="SpoU_methylase"/>
    <property type="match status" value="1"/>
</dbReference>
<feature type="region of interest" description="Disordered" evidence="5">
    <location>
        <begin position="1"/>
        <end position="39"/>
    </location>
</feature>
<dbReference type="GO" id="GO:0005829">
    <property type="term" value="C:cytosol"/>
    <property type="evidence" value="ECO:0007669"/>
    <property type="project" value="TreeGrafter"/>
</dbReference>
<gene>
    <name evidence="8" type="ORF">PSNMU_V1.4_AUG-EV-PASAV3_0073680</name>
</gene>
<dbReference type="PANTHER" id="PTHR42786">
    <property type="entry name" value="TRNA/RRNA METHYLTRANSFERASE"/>
    <property type="match status" value="1"/>
</dbReference>
<dbReference type="SUPFAM" id="SSF75217">
    <property type="entry name" value="alpha/beta knot"/>
    <property type="match status" value="2"/>
</dbReference>
<keyword evidence="6" id="KW-0812">Transmembrane</keyword>
<feature type="compositionally biased region" description="Polar residues" evidence="5">
    <location>
        <begin position="1"/>
        <end position="11"/>
    </location>
</feature>
<dbReference type="InterPro" id="IPR004384">
    <property type="entry name" value="RNA_MeTrfase_TrmJ/LasT"/>
</dbReference>
<dbReference type="GO" id="GO:0003723">
    <property type="term" value="F:RNA binding"/>
    <property type="evidence" value="ECO:0007669"/>
    <property type="project" value="InterPro"/>
</dbReference>
<evidence type="ECO:0000256" key="2">
    <source>
        <dbReference type="ARBA" id="ARBA00022603"/>
    </source>
</evidence>
<name>A0A448ZEN6_9STRA</name>
<comment type="similarity">
    <text evidence="1">Belongs to the class IV-like SAM-binding methyltransferase superfamily. RNA methyltransferase TrmH family.</text>
</comment>
<dbReference type="InterPro" id="IPR029026">
    <property type="entry name" value="tRNA_m1G_MTases_N"/>
</dbReference>
<evidence type="ECO:0000259" key="7">
    <source>
        <dbReference type="Pfam" id="PF00588"/>
    </source>
</evidence>
<accession>A0A448ZEN6</accession>
<evidence type="ECO:0000256" key="5">
    <source>
        <dbReference type="SAM" id="MobiDB-lite"/>
    </source>
</evidence>
<keyword evidence="6" id="KW-0472">Membrane</keyword>
<dbReference type="InterPro" id="IPR001537">
    <property type="entry name" value="SpoU_MeTrfase"/>
</dbReference>
<evidence type="ECO:0000313" key="8">
    <source>
        <dbReference type="EMBL" id="VEU40480.1"/>
    </source>
</evidence>
<feature type="region of interest" description="Disordered" evidence="5">
    <location>
        <begin position="321"/>
        <end position="349"/>
    </location>
</feature>
<feature type="compositionally biased region" description="Basic and acidic residues" evidence="5">
    <location>
        <begin position="121"/>
        <end position="134"/>
    </location>
</feature>
<feature type="transmembrane region" description="Helical" evidence="6">
    <location>
        <begin position="56"/>
        <end position="76"/>
    </location>
</feature>
<keyword evidence="9" id="KW-1185">Reference proteome</keyword>
<dbReference type="PANTHER" id="PTHR42786:SF2">
    <property type="entry name" value="TRNA (CYTIDINE_URIDINE-2'-O-)-METHYLTRANSFERASE TRMJ"/>
    <property type="match status" value="1"/>
</dbReference>
<feature type="compositionally biased region" description="Low complexity" evidence="5">
    <location>
        <begin position="323"/>
        <end position="339"/>
    </location>
</feature>
<protein>
    <recommendedName>
        <fullName evidence="7">tRNA/rRNA methyltransferase SpoU type domain-containing protein</fullName>
    </recommendedName>
</protein>
<keyword evidence="2" id="KW-0489">Methyltransferase</keyword>
<evidence type="ECO:0000256" key="6">
    <source>
        <dbReference type="SAM" id="Phobius"/>
    </source>
</evidence>